<protein>
    <submittedName>
        <fullName evidence="1">Uncharacterized protein</fullName>
    </submittedName>
</protein>
<gene>
    <name evidence="1" type="ORF">CRM94_17135</name>
</gene>
<evidence type="ECO:0000313" key="1">
    <source>
        <dbReference type="EMBL" id="PEH40441.1"/>
    </source>
</evidence>
<evidence type="ECO:0000313" key="2">
    <source>
        <dbReference type="Proteomes" id="UP000220629"/>
    </source>
</evidence>
<dbReference type="EMBL" id="PDDY01000003">
    <property type="protein sequence ID" value="PEH40441.1"/>
    <property type="molecule type" value="Genomic_DNA"/>
</dbReference>
<dbReference type="AlphaFoldDB" id="A0A2A7SA42"/>
<sequence>MPEPTNLNSEAVAVDPWNLIGALLDAHAKLDELFDNAISHLPGGMMTDRERRIQLESNETRDRVLAIVLAREDKLRSIKLANQLRELLDHVDADPLLAHLCRPALKRVAITLGIL</sequence>
<dbReference type="Proteomes" id="UP000220629">
    <property type="component" value="Unassembled WGS sequence"/>
</dbReference>
<accession>A0A2A7SA42</accession>
<organism evidence="1 2">
    <name type="scientific">Burkholderia gladioli</name>
    <name type="common">Pseudomonas marginata</name>
    <name type="synonym">Phytomonas marginata</name>
    <dbReference type="NCBI Taxonomy" id="28095"/>
    <lineage>
        <taxon>Bacteria</taxon>
        <taxon>Pseudomonadati</taxon>
        <taxon>Pseudomonadota</taxon>
        <taxon>Betaproteobacteria</taxon>
        <taxon>Burkholderiales</taxon>
        <taxon>Burkholderiaceae</taxon>
        <taxon>Burkholderia</taxon>
    </lineage>
</organism>
<proteinExistence type="predicted"/>
<name>A0A2A7SA42_BURGA</name>
<reference evidence="2" key="1">
    <citation type="submission" date="2017-09" db="EMBL/GenBank/DDBJ databases">
        <title>FDA dAtabase for Regulatory Grade micrObial Sequences (FDA-ARGOS): Supporting development and validation of Infectious Disease Dx tests.</title>
        <authorList>
            <person name="Minogue T."/>
            <person name="Wolcott M."/>
            <person name="Wasieloski L."/>
            <person name="Aguilar W."/>
            <person name="Moore D."/>
            <person name="Tallon L."/>
            <person name="Sadzewicz L."/>
            <person name="Ott S."/>
            <person name="Zhao X."/>
            <person name="Nagaraj S."/>
            <person name="Vavikolanu K."/>
            <person name="Aluvathingal J."/>
            <person name="Nadendla S."/>
            <person name="Sichtig H."/>
        </authorList>
    </citation>
    <scope>NUCLEOTIDE SEQUENCE [LARGE SCALE GENOMIC DNA]</scope>
    <source>
        <strain evidence="2">FDAARGOS_390</strain>
    </source>
</reference>
<comment type="caution">
    <text evidence="1">The sequence shown here is derived from an EMBL/GenBank/DDBJ whole genome shotgun (WGS) entry which is preliminary data.</text>
</comment>